<evidence type="ECO:0000256" key="2">
    <source>
        <dbReference type="ARBA" id="ARBA00022729"/>
    </source>
</evidence>
<name>A0A7W9EFI6_9SPHN</name>
<evidence type="ECO:0000256" key="3">
    <source>
        <dbReference type="ARBA" id="ARBA00030642"/>
    </source>
</evidence>
<evidence type="ECO:0000313" key="9">
    <source>
        <dbReference type="Proteomes" id="UP000549617"/>
    </source>
</evidence>
<dbReference type="Gene3D" id="1.10.4030.10">
    <property type="entry name" value="Porin chaperone SurA, peptide-binding domain"/>
    <property type="match status" value="1"/>
</dbReference>
<evidence type="ECO:0000256" key="1">
    <source>
        <dbReference type="ARBA" id="ARBA00018370"/>
    </source>
</evidence>
<keyword evidence="5 8" id="KW-0413">Isomerase</keyword>
<accession>A0A7W9EFI6</accession>
<protein>
    <recommendedName>
        <fullName evidence="1">Parvulin-like PPIase</fullName>
    </recommendedName>
    <alternativeName>
        <fullName evidence="3">Peptidyl-prolyl cis-trans isomerase plp</fullName>
    </alternativeName>
    <alternativeName>
        <fullName evidence="4">Rotamase plp</fullName>
    </alternativeName>
</protein>
<dbReference type="PROSITE" id="PS50198">
    <property type="entry name" value="PPIC_PPIASE_2"/>
    <property type="match status" value="1"/>
</dbReference>
<dbReference type="Pfam" id="PF13624">
    <property type="entry name" value="SurA_N_3"/>
    <property type="match status" value="1"/>
</dbReference>
<comment type="caution">
    <text evidence="8">The sequence shown here is derived from an EMBL/GenBank/DDBJ whole genome shotgun (WGS) entry which is preliminary data.</text>
</comment>
<sequence length="460" mass="50218">MALFQTIRRTRVIGLLVAGSLSASMALAQGGRPAAAPAPAPQPAPNNLNIPANVTVFGDTDPNLYKATARVNGEVITATDIDQRLALVLISNQAKIGPEERERLRQQILRNLIDETLQIQEAKALELEVKKDEVDQRYNLVAQNFKRTPKQMAEYLNQNGSSERSIKRQIESELAWQRVLGRKVTPFINVSEEEVQSIITRLNASKGTKEYDLGEIFISGTPETLAETTRTASQIMQQLQQSGSFAAYARQYSEATTAGVGGRLGWIRAEQLPPQLAEAAQNMQIGQVAGPIPLPGGVSILLMYDERQVLTANARDAVLSLKQLAISFPAGTTQAQASPIVEKFAIATRNIKGCGPEGGAQQIATETKAEMVDNNELPVRDLPPQLQDMLLGLQVGQVTQPFGSLEDGVRVLVLCGRDDPQVANGPSADRILADLEEERTNRKARSLLRDLRRDAVVDYR</sequence>
<keyword evidence="9" id="KW-1185">Reference proteome</keyword>
<feature type="domain" description="PpiC" evidence="7">
    <location>
        <begin position="208"/>
        <end position="305"/>
    </location>
</feature>
<evidence type="ECO:0000256" key="5">
    <source>
        <dbReference type="PROSITE-ProRule" id="PRU00278"/>
    </source>
</evidence>
<feature type="chain" id="PRO_5030760623" description="Parvulin-like PPIase" evidence="6">
    <location>
        <begin position="29"/>
        <end position="460"/>
    </location>
</feature>
<evidence type="ECO:0000256" key="4">
    <source>
        <dbReference type="ARBA" id="ARBA00031484"/>
    </source>
</evidence>
<evidence type="ECO:0000259" key="7">
    <source>
        <dbReference type="PROSITE" id="PS50198"/>
    </source>
</evidence>
<dbReference type="EMBL" id="JACIJC010000005">
    <property type="protein sequence ID" value="MBB5687363.1"/>
    <property type="molecule type" value="Genomic_DNA"/>
</dbReference>
<dbReference type="Gene3D" id="3.10.50.40">
    <property type="match status" value="1"/>
</dbReference>
<proteinExistence type="predicted"/>
<dbReference type="SUPFAM" id="SSF54534">
    <property type="entry name" value="FKBP-like"/>
    <property type="match status" value="2"/>
</dbReference>
<dbReference type="PANTHER" id="PTHR47637">
    <property type="entry name" value="CHAPERONE SURA"/>
    <property type="match status" value="1"/>
</dbReference>
<dbReference type="InterPro" id="IPR000297">
    <property type="entry name" value="PPIase_PpiC"/>
</dbReference>
<keyword evidence="5" id="KW-0697">Rotamase</keyword>
<dbReference type="GO" id="GO:0003755">
    <property type="term" value="F:peptidyl-prolyl cis-trans isomerase activity"/>
    <property type="evidence" value="ECO:0007669"/>
    <property type="project" value="UniProtKB-KW"/>
</dbReference>
<dbReference type="InterPro" id="IPR046357">
    <property type="entry name" value="PPIase_dom_sf"/>
</dbReference>
<dbReference type="PANTHER" id="PTHR47637:SF1">
    <property type="entry name" value="CHAPERONE SURA"/>
    <property type="match status" value="1"/>
</dbReference>
<dbReference type="Pfam" id="PF00639">
    <property type="entry name" value="Rotamase"/>
    <property type="match status" value="1"/>
</dbReference>
<keyword evidence="2 6" id="KW-0732">Signal</keyword>
<dbReference type="InterPro" id="IPR050280">
    <property type="entry name" value="OMP_Chaperone_SurA"/>
</dbReference>
<reference evidence="8 9" key="1">
    <citation type="submission" date="2020-08" db="EMBL/GenBank/DDBJ databases">
        <title>Genomic Encyclopedia of Type Strains, Phase IV (KMG-IV): sequencing the most valuable type-strain genomes for metagenomic binning, comparative biology and taxonomic classification.</title>
        <authorList>
            <person name="Goeker M."/>
        </authorList>
    </citation>
    <scope>NUCLEOTIDE SEQUENCE [LARGE SCALE GENOMIC DNA]</scope>
    <source>
        <strain evidence="8 9">DSM 25079</strain>
    </source>
</reference>
<dbReference type="InterPro" id="IPR027304">
    <property type="entry name" value="Trigger_fact/SurA_dom_sf"/>
</dbReference>
<dbReference type="Proteomes" id="UP000549617">
    <property type="component" value="Unassembled WGS sequence"/>
</dbReference>
<gene>
    <name evidence="8" type="ORF">FHS49_003391</name>
</gene>
<dbReference type="RefSeq" id="WP_184020762.1">
    <property type="nucleotide sequence ID" value="NZ_JACIJC010000005.1"/>
</dbReference>
<evidence type="ECO:0000313" key="8">
    <source>
        <dbReference type="EMBL" id="MBB5687363.1"/>
    </source>
</evidence>
<feature type="signal peptide" evidence="6">
    <location>
        <begin position="1"/>
        <end position="28"/>
    </location>
</feature>
<dbReference type="AlphaFoldDB" id="A0A7W9EFI6"/>
<dbReference type="SUPFAM" id="SSF109998">
    <property type="entry name" value="Triger factor/SurA peptide-binding domain-like"/>
    <property type="match status" value="1"/>
</dbReference>
<evidence type="ECO:0000256" key="6">
    <source>
        <dbReference type="SAM" id="SignalP"/>
    </source>
</evidence>
<organism evidence="8 9">
    <name type="scientific">Sphingobium boeckii</name>
    <dbReference type="NCBI Taxonomy" id="1082345"/>
    <lineage>
        <taxon>Bacteria</taxon>
        <taxon>Pseudomonadati</taxon>
        <taxon>Pseudomonadota</taxon>
        <taxon>Alphaproteobacteria</taxon>
        <taxon>Sphingomonadales</taxon>
        <taxon>Sphingomonadaceae</taxon>
        <taxon>Sphingobium</taxon>
    </lineage>
</organism>